<organism evidence="1">
    <name type="scientific">Arion vulgaris</name>
    <dbReference type="NCBI Taxonomy" id="1028688"/>
    <lineage>
        <taxon>Eukaryota</taxon>
        <taxon>Metazoa</taxon>
        <taxon>Spiralia</taxon>
        <taxon>Lophotrochozoa</taxon>
        <taxon>Mollusca</taxon>
        <taxon>Gastropoda</taxon>
        <taxon>Heterobranchia</taxon>
        <taxon>Euthyneura</taxon>
        <taxon>Panpulmonata</taxon>
        <taxon>Eupulmonata</taxon>
        <taxon>Stylommatophora</taxon>
        <taxon>Helicina</taxon>
        <taxon>Arionoidea</taxon>
        <taxon>Arionidae</taxon>
        <taxon>Arion</taxon>
    </lineage>
</organism>
<accession>A0A0B6ZMH0</accession>
<name>A0A0B6ZMH0_9EUPU</name>
<evidence type="ECO:0000313" key="1">
    <source>
        <dbReference type="EMBL" id="CEK69723.1"/>
    </source>
</evidence>
<dbReference type="AlphaFoldDB" id="A0A0B6ZMH0"/>
<gene>
    <name evidence="1" type="primary">ORF71344</name>
</gene>
<protein>
    <submittedName>
        <fullName evidence="1">Uncharacterized protein</fullName>
    </submittedName>
</protein>
<reference evidence="1" key="1">
    <citation type="submission" date="2014-12" db="EMBL/GenBank/DDBJ databases">
        <title>Insight into the proteome of Arion vulgaris.</title>
        <authorList>
            <person name="Aradska J."/>
            <person name="Bulat T."/>
            <person name="Smidak R."/>
            <person name="Sarate P."/>
            <person name="Gangsoo J."/>
            <person name="Sialana F."/>
            <person name="Bilban M."/>
            <person name="Lubec G."/>
        </authorList>
    </citation>
    <scope>NUCLEOTIDE SEQUENCE</scope>
    <source>
        <tissue evidence="1">Skin</tissue>
    </source>
</reference>
<proteinExistence type="predicted"/>
<sequence length="68" mass="7886">MNQSNNTYHMALYQPMKYDLSHGSRPANEIRVKLNLRPDGKMEEFMVRNKTAPEESALLNLYITVTIT</sequence>
<dbReference type="EMBL" id="HACG01022858">
    <property type="protein sequence ID" value="CEK69723.1"/>
    <property type="molecule type" value="Transcribed_RNA"/>
</dbReference>